<dbReference type="InterPro" id="IPR015813">
    <property type="entry name" value="Pyrv/PenolPyrv_kinase-like_dom"/>
</dbReference>
<dbReference type="Proteomes" id="UP000182977">
    <property type="component" value="Chromosome I"/>
</dbReference>
<dbReference type="GO" id="GO:0005829">
    <property type="term" value="C:cytosol"/>
    <property type="evidence" value="ECO:0007669"/>
    <property type="project" value="TreeGrafter"/>
</dbReference>
<keyword evidence="6 9" id="KW-0456">Lyase</keyword>
<dbReference type="GO" id="GO:0006099">
    <property type="term" value="P:tricarboxylic acid cycle"/>
    <property type="evidence" value="ECO:0007669"/>
    <property type="project" value="InterPro"/>
</dbReference>
<evidence type="ECO:0000313" key="11">
    <source>
        <dbReference type="EMBL" id="SDU87363.1"/>
    </source>
</evidence>
<dbReference type="PRINTS" id="PR00150">
    <property type="entry name" value="PEPCARBXLASE"/>
</dbReference>
<comment type="catalytic activity">
    <reaction evidence="8 9">
        <text>oxaloacetate + phosphate = phosphoenolpyruvate + hydrogencarbonate</text>
        <dbReference type="Rhea" id="RHEA:28370"/>
        <dbReference type="ChEBI" id="CHEBI:16452"/>
        <dbReference type="ChEBI" id="CHEBI:17544"/>
        <dbReference type="ChEBI" id="CHEBI:43474"/>
        <dbReference type="ChEBI" id="CHEBI:58702"/>
        <dbReference type="EC" id="4.1.1.31"/>
    </reaction>
</comment>
<gene>
    <name evidence="9" type="primary">ppc</name>
    <name evidence="11" type="ORF">SAMN04488563_6984</name>
</gene>
<feature type="active site" evidence="9 10">
    <location>
        <position position="164"/>
    </location>
</feature>
<reference evidence="12" key="1">
    <citation type="submission" date="2016-10" db="EMBL/GenBank/DDBJ databases">
        <authorList>
            <person name="Varghese N."/>
            <person name="Submissions S."/>
        </authorList>
    </citation>
    <scope>NUCLEOTIDE SEQUENCE [LARGE SCALE GENOMIC DNA]</scope>
    <source>
        <strain evidence="12">DSM 45079</strain>
    </source>
</reference>
<dbReference type="InterPro" id="IPR022805">
    <property type="entry name" value="PEP_COase_bac/pln-type"/>
</dbReference>
<comment type="cofactor">
    <cofactor evidence="9">
        <name>Mg(2+)</name>
        <dbReference type="ChEBI" id="CHEBI:18420"/>
    </cofactor>
</comment>
<dbReference type="GO" id="GO:0000287">
    <property type="term" value="F:magnesium ion binding"/>
    <property type="evidence" value="ECO:0007669"/>
    <property type="project" value="UniProtKB-UniRule"/>
</dbReference>
<proteinExistence type="inferred from homology"/>
<dbReference type="PANTHER" id="PTHR30523">
    <property type="entry name" value="PHOSPHOENOLPYRUVATE CARBOXYLASE"/>
    <property type="match status" value="1"/>
</dbReference>
<dbReference type="GO" id="GO:0008964">
    <property type="term" value="F:phosphoenolpyruvate carboxylase activity"/>
    <property type="evidence" value="ECO:0007669"/>
    <property type="project" value="UniProtKB-UniRule"/>
</dbReference>
<dbReference type="SUPFAM" id="SSF51621">
    <property type="entry name" value="Phosphoenolpyruvate/pyruvate domain"/>
    <property type="match status" value="1"/>
</dbReference>
<evidence type="ECO:0000256" key="4">
    <source>
        <dbReference type="ARBA" id="ARBA00022419"/>
    </source>
</evidence>
<dbReference type="PANTHER" id="PTHR30523:SF6">
    <property type="entry name" value="PHOSPHOENOLPYRUVATE CARBOXYLASE"/>
    <property type="match status" value="1"/>
</dbReference>
<evidence type="ECO:0000256" key="6">
    <source>
        <dbReference type="ARBA" id="ARBA00023239"/>
    </source>
</evidence>
<sequence length="893" mass="97169">MSAVYAERMASTATGSREAARFEMPERLRADVRQLGDALGQVLREYGGDALLADVERLRELTIASHHEDQTVGDDAAAQAEQLVSSWTLDRADEVARAFTVYFHLVNAAEEYHRVRSLRAGDRADHPLAGTVAKAVEDVARLAGHDKAKHLLDGLEFRPVLTAHPTEARRRAIVTAIRRIAALLERRDDPRLGASEDAETQRMLLEQIDVLWRTAPLRVDRPGPLDEVRTAMSAFDDVLFHVVPQVYRRAEMALAGGAAVVAAPQVPAFVRLGSWIGGDRDGNPHVTSAVTRQAMAIQSDHVLLALEAACTRVGRGLTLDATTTPAATELRRILADAEAAQPDLYTELASRSPNEPHRIAVLYAAARIAATRRRDADLAYAAAAELLADLRAVQASLAEAGAARQAYGELQGLIWQVESFGFHLAELEVRQHSAVHRAALEEIRAGGVLSDRTEEVLATIRVMAQIQSRFGPDACRRYVVSFTQSAADVATVFELARHALDGRPLALDVVPLFETGADLAACVDILDGVLELPEVRSRLEDTGRRMEIMLGYSDSAKDVGPVSATLALYDAQDRLTVWAREHEVTLTMFHGRGGALGRGGGPANRAVLAQAPGSVDGRFKLTEQGEVIFARYGDPAIARRHIEQVASAVLLASTPSVEERAHAAAAEFASVAAVLDTAARETYHALVRTDGFPEWFARVTPLEEVGSLPIGSRPARRGLTVSSLDDLRAIPWVFSWSQTRVTLPGWYGLGSGLAAVGDLDVLRRAYEEWPLFTVMMENAEMSLAKSDRRIAARYLALGDRPELTRQILDEHALTTRWVLDVTGHSRLLEDRHVLGRAVALRNPYVDALSYLQVRALRALRHADVEAGSADEAATRRLLQISVNGVAAGLQNTG</sequence>
<keyword evidence="7 9" id="KW-0120">Carbon dioxide fixation</keyword>
<comment type="similarity">
    <text evidence="2 9">Belongs to the PEPCase type 1 family.</text>
</comment>
<dbReference type="Gene3D" id="1.20.1440.90">
    <property type="entry name" value="Phosphoenolpyruvate/pyruvate domain"/>
    <property type="match status" value="1"/>
</dbReference>
<dbReference type="HAMAP" id="MF_00595">
    <property type="entry name" value="PEPcase_type1"/>
    <property type="match status" value="1"/>
</dbReference>
<evidence type="ECO:0000256" key="3">
    <source>
        <dbReference type="ARBA" id="ARBA00012305"/>
    </source>
</evidence>
<keyword evidence="5 9" id="KW-0460">Magnesium</keyword>
<dbReference type="GO" id="GO:0006107">
    <property type="term" value="P:oxaloacetate metabolic process"/>
    <property type="evidence" value="ECO:0007669"/>
    <property type="project" value="UniProtKB-UniRule"/>
</dbReference>
<organism evidence="11 12">
    <name type="scientific">Jiangella alkaliphila</name>
    <dbReference type="NCBI Taxonomy" id="419479"/>
    <lineage>
        <taxon>Bacteria</taxon>
        <taxon>Bacillati</taxon>
        <taxon>Actinomycetota</taxon>
        <taxon>Actinomycetes</taxon>
        <taxon>Jiangellales</taxon>
        <taxon>Jiangellaceae</taxon>
        <taxon>Jiangella</taxon>
    </lineage>
</organism>
<dbReference type="STRING" id="419479.SAMN04488563_6984"/>
<evidence type="ECO:0000256" key="1">
    <source>
        <dbReference type="ARBA" id="ARBA00003670"/>
    </source>
</evidence>
<dbReference type="Pfam" id="PF00311">
    <property type="entry name" value="PEPcase"/>
    <property type="match status" value="2"/>
</dbReference>
<keyword evidence="11" id="KW-0670">Pyruvate</keyword>
<dbReference type="PROSITE" id="PS00781">
    <property type="entry name" value="PEPCASE_1"/>
    <property type="match status" value="1"/>
</dbReference>
<evidence type="ECO:0000313" key="12">
    <source>
        <dbReference type="Proteomes" id="UP000182977"/>
    </source>
</evidence>
<feature type="active site" evidence="9">
    <location>
        <position position="557"/>
    </location>
</feature>
<dbReference type="InterPro" id="IPR021135">
    <property type="entry name" value="PEP_COase"/>
</dbReference>
<keyword evidence="12" id="KW-1185">Reference proteome</keyword>
<evidence type="ECO:0000256" key="8">
    <source>
        <dbReference type="ARBA" id="ARBA00048995"/>
    </source>
</evidence>
<dbReference type="InterPro" id="IPR018129">
    <property type="entry name" value="PEP_COase_Lys_AS"/>
</dbReference>
<evidence type="ECO:0000256" key="10">
    <source>
        <dbReference type="PROSITE-ProRule" id="PRU10111"/>
    </source>
</evidence>
<evidence type="ECO:0000256" key="2">
    <source>
        <dbReference type="ARBA" id="ARBA00008346"/>
    </source>
</evidence>
<dbReference type="GO" id="GO:0015977">
    <property type="term" value="P:carbon fixation"/>
    <property type="evidence" value="ECO:0007669"/>
    <property type="project" value="UniProtKB-UniRule"/>
</dbReference>
<accession>A0A1H2M272</accession>
<dbReference type="AlphaFoldDB" id="A0A1H2M272"/>
<protein>
    <recommendedName>
        <fullName evidence="4 9">Phosphoenolpyruvate carboxylase</fullName>
        <shortName evidence="9">PEPC</shortName>
        <shortName evidence="9">PEPCase</shortName>
        <ecNumber evidence="3 9">4.1.1.31</ecNumber>
    </recommendedName>
</protein>
<name>A0A1H2M272_9ACTN</name>
<comment type="function">
    <text evidence="1 9">Forms oxaloacetate, a four-carbon dicarboxylic acid source for the tricarboxylic acid cycle.</text>
</comment>
<evidence type="ECO:0000256" key="5">
    <source>
        <dbReference type="ARBA" id="ARBA00022842"/>
    </source>
</evidence>
<evidence type="ECO:0000256" key="7">
    <source>
        <dbReference type="ARBA" id="ARBA00023300"/>
    </source>
</evidence>
<evidence type="ECO:0000256" key="9">
    <source>
        <dbReference type="HAMAP-Rule" id="MF_00595"/>
    </source>
</evidence>
<dbReference type="EC" id="4.1.1.31" evidence="3 9"/>
<comment type="subunit">
    <text evidence="9">Homotetramer.</text>
</comment>
<dbReference type="EMBL" id="LT629791">
    <property type="protein sequence ID" value="SDU87363.1"/>
    <property type="molecule type" value="Genomic_DNA"/>
</dbReference>